<dbReference type="InterPro" id="IPR050272">
    <property type="entry name" value="Isochorismatase-like_hydrls"/>
</dbReference>
<dbReference type="EMBL" id="FXAF01000003">
    <property type="protein sequence ID" value="SMF19933.1"/>
    <property type="molecule type" value="Genomic_DNA"/>
</dbReference>
<dbReference type="Gene3D" id="3.40.50.850">
    <property type="entry name" value="Isochorismatase-like"/>
    <property type="match status" value="1"/>
</dbReference>
<evidence type="ECO:0000313" key="3">
    <source>
        <dbReference type="EMBL" id="SMF19933.1"/>
    </source>
</evidence>
<dbReference type="RefSeq" id="WP_085421110.1">
    <property type="nucleotide sequence ID" value="NZ_FXAF01000003.1"/>
</dbReference>
<organism evidence="3 4">
    <name type="scientific">Xaviernesmea oryzae</name>
    <dbReference type="NCBI Taxonomy" id="464029"/>
    <lineage>
        <taxon>Bacteria</taxon>
        <taxon>Pseudomonadati</taxon>
        <taxon>Pseudomonadota</taxon>
        <taxon>Alphaproteobacteria</taxon>
        <taxon>Hyphomicrobiales</taxon>
        <taxon>Rhizobiaceae</taxon>
        <taxon>Rhizobium/Agrobacterium group</taxon>
        <taxon>Xaviernesmea</taxon>
    </lineage>
</organism>
<name>A0A1X7DQS5_9HYPH</name>
<dbReference type="STRING" id="464029.SAMN02982989_5737"/>
<keyword evidence="4" id="KW-1185">Reference proteome</keyword>
<dbReference type="PANTHER" id="PTHR43540">
    <property type="entry name" value="PEROXYUREIDOACRYLATE/UREIDOACRYLATE AMIDOHYDROLASE-RELATED"/>
    <property type="match status" value="1"/>
</dbReference>
<dbReference type="InterPro" id="IPR036380">
    <property type="entry name" value="Isochorismatase-like_sf"/>
</dbReference>
<evidence type="ECO:0000256" key="1">
    <source>
        <dbReference type="ARBA" id="ARBA00022801"/>
    </source>
</evidence>
<gene>
    <name evidence="3" type="ORF">SAMN02982989_5737</name>
</gene>
<dbReference type="Proteomes" id="UP000192903">
    <property type="component" value="Unassembled WGS sequence"/>
</dbReference>
<reference evidence="4" key="1">
    <citation type="submission" date="2017-04" db="EMBL/GenBank/DDBJ databases">
        <authorList>
            <person name="Varghese N."/>
            <person name="Submissions S."/>
        </authorList>
    </citation>
    <scope>NUCLEOTIDE SEQUENCE [LARGE SCALE GENOMIC DNA]</scope>
    <source>
        <strain evidence="4">B4P</strain>
    </source>
</reference>
<dbReference type="SUPFAM" id="SSF52499">
    <property type="entry name" value="Isochorismatase-like hydrolases"/>
    <property type="match status" value="1"/>
</dbReference>
<evidence type="ECO:0000259" key="2">
    <source>
        <dbReference type="Pfam" id="PF00857"/>
    </source>
</evidence>
<dbReference type="AlphaFoldDB" id="A0A1X7DQS5"/>
<evidence type="ECO:0000313" key="4">
    <source>
        <dbReference type="Proteomes" id="UP000192903"/>
    </source>
</evidence>
<keyword evidence="1" id="KW-0378">Hydrolase</keyword>
<sequence>MVQEKPIRPAPVIVIDLQTGMFDGIVEPPLHDAGRLTERTRTVINWARREGRKVAFVRHDGPPGDPLAPGEPGWPVWPALGQTDGEPTFSKKVGDAFSNPDLGRWIEEQGATEVVLLGAQTDFCVAATVKGAMSSGLQVTVVSDAHSTLDQPDEAAPAIINRYNAQFAEAGVNLVRTEVLTGSRA</sequence>
<dbReference type="Pfam" id="PF00857">
    <property type="entry name" value="Isochorismatase"/>
    <property type="match status" value="1"/>
</dbReference>
<dbReference type="InterPro" id="IPR000868">
    <property type="entry name" value="Isochorismatase-like_dom"/>
</dbReference>
<dbReference type="OrthoDB" id="9794942at2"/>
<accession>A0A1X7DQS5</accession>
<proteinExistence type="predicted"/>
<feature type="domain" description="Isochorismatase-like" evidence="2">
    <location>
        <begin position="12"/>
        <end position="168"/>
    </location>
</feature>
<protein>
    <submittedName>
        <fullName evidence="3">Nicotinamidase-related amidase</fullName>
    </submittedName>
</protein>
<dbReference type="GO" id="GO:0016787">
    <property type="term" value="F:hydrolase activity"/>
    <property type="evidence" value="ECO:0007669"/>
    <property type="project" value="UniProtKB-KW"/>
</dbReference>